<gene>
    <name evidence="1" type="ORF">QE408_004069</name>
</gene>
<protein>
    <recommendedName>
        <fullName evidence="3">DUF4145 domain-containing protein</fullName>
    </recommendedName>
</protein>
<evidence type="ECO:0000313" key="1">
    <source>
        <dbReference type="EMBL" id="MDQ1186926.1"/>
    </source>
</evidence>
<name>A0ABU0UPN5_9HYPH</name>
<accession>A0ABU0UPN5</accession>
<dbReference type="RefSeq" id="WP_306934193.1">
    <property type="nucleotide sequence ID" value="NZ_JAUTBL010000002.1"/>
</dbReference>
<evidence type="ECO:0008006" key="3">
    <source>
        <dbReference type="Google" id="ProtNLM"/>
    </source>
</evidence>
<evidence type="ECO:0000313" key="2">
    <source>
        <dbReference type="Proteomes" id="UP001224781"/>
    </source>
</evidence>
<sequence>MSNEKIKATQRALKIIGDHPSFDIAEFIDRISVKQDWAKIVVAHIYLDHIITDLLRNKLAYPDDYLDKRGFSDKLVLCQSLGYLRGQFGSVLRKINSSRNKFAHELLFEVSETEKRDLFRTLTTERPISDVIEEGGFEEFLITVVIFAEASRAAERRREDISKEQDYVIGKILEILIANKSSIG</sequence>
<organism evidence="1 2">
    <name type="scientific">Agrobacterium larrymoorei</name>
    <dbReference type="NCBI Taxonomy" id="160699"/>
    <lineage>
        <taxon>Bacteria</taxon>
        <taxon>Pseudomonadati</taxon>
        <taxon>Pseudomonadota</taxon>
        <taxon>Alphaproteobacteria</taxon>
        <taxon>Hyphomicrobiales</taxon>
        <taxon>Rhizobiaceae</taxon>
        <taxon>Rhizobium/Agrobacterium group</taxon>
        <taxon>Agrobacterium</taxon>
    </lineage>
</organism>
<comment type="caution">
    <text evidence="1">The sequence shown here is derived from an EMBL/GenBank/DDBJ whole genome shotgun (WGS) entry which is preliminary data.</text>
</comment>
<proteinExistence type="predicted"/>
<dbReference type="EMBL" id="JAUTBL010000002">
    <property type="protein sequence ID" value="MDQ1186926.1"/>
    <property type="molecule type" value="Genomic_DNA"/>
</dbReference>
<reference evidence="1 2" key="1">
    <citation type="submission" date="2023-07" db="EMBL/GenBank/DDBJ databases">
        <title>Functional and genomic diversity of the sorghum phyllosphere microbiome.</title>
        <authorList>
            <person name="Shade A."/>
        </authorList>
    </citation>
    <scope>NUCLEOTIDE SEQUENCE [LARGE SCALE GENOMIC DNA]</scope>
    <source>
        <strain evidence="1 2">SORGH_AS_1126</strain>
    </source>
</reference>
<dbReference type="Proteomes" id="UP001224781">
    <property type="component" value="Unassembled WGS sequence"/>
</dbReference>
<keyword evidence="2" id="KW-1185">Reference proteome</keyword>